<gene>
    <name evidence="2" type="ORF">GMARGA_LOCUS7829</name>
</gene>
<evidence type="ECO:0000313" key="3">
    <source>
        <dbReference type="Proteomes" id="UP000789901"/>
    </source>
</evidence>
<sequence length="88" mass="10321">MRKSSMFITVAKLKELDKAITKTRKAKASKYYNKQTNEKSHQKKKKEDVPPEPIWKKKKPDIIEDSHTPIKKPRRKMDPSVIDQLTST</sequence>
<keyword evidence="3" id="KW-1185">Reference proteome</keyword>
<evidence type="ECO:0000256" key="1">
    <source>
        <dbReference type="SAM" id="MobiDB-lite"/>
    </source>
</evidence>
<proteinExistence type="predicted"/>
<evidence type="ECO:0000313" key="2">
    <source>
        <dbReference type="EMBL" id="CAG8620760.1"/>
    </source>
</evidence>
<feature type="region of interest" description="Disordered" evidence="1">
    <location>
        <begin position="23"/>
        <end position="88"/>
    </location>
</feature>
<name>A0ABN7UKP1_GIGMA</name>
<reference evidence="2 3" key="1">
    <citation type="submission" date="2021-06" db="EMBL/GenBank/DDBJ databases">
        <authorList>
            <person name="Kallberg Y."/>
            <person name="Tangrot J."/>
            <person name="Rosling A."/>
        </authorList>
    </citation>
    <scope>NUCLEOTIDE SEQUENCE [LARGE SCALE GENOMIC DNA]</scope>
    <source>
        <strain evidence="2 3">120-4 pot B 10/14</strain>
    </source>
</reference>
<accession>A0ABN7UKP1</accession>
<feature type="non-terminal residue" evidence="2">
    <location>
        <position position="88"/>
    </location>
</feature>
<organism evidence="2 3">
    <name type="scientific">Gigaspora margarita</name>
    <dbReference type="NCBI Taxonomy" id="4874"/>
    <lineage>
        <taxon>Eukaryota</taxon>
        <taxon>Fungi</taxon>
        <taxon>Fungi incertae sedis</taxon>
        <taxon>Mucoromycota</taxon>
        <taxon>Glomeromycotina</taxon>
        <taxon>Glomeromycetes</taxon>
        <taxon>Diversisporales</taxon>
        <taxon>Gigasporaceae</taxon>
        <taxon>Gigaspora</taxon>
    </lineage>
</organism>
<dbReference type="Proteomes" id="UP000789901">
    <property type="component" value="Unassembled WGS sequence"/>
</dbReference>
<protein>
    <submittedName>
        <fullName evidence="2">17957_t:CDS:1</fullName>
    </submittedName>
</protein>
<feature type="compositionally biased region" description="Basic and acidic residues" evidence="1">
    <location>
        <begin position="36"/>
        <end position="49"/>
    </location>
</feature>
<comment type="caution">
    <text evidence="2">The sequence shown here is derived from an EMBL/GenBank/DDBJ whole genome shotgun (WGS) entry which is preliminary data.</text>
</comment>
<dbReference type="EMBL" id="CAJVQB010003887">
    <property type="protein sequence ID" value="CAG8620760.1"/>
    <property type="molecule type" value="Genomic_DNA"/>
</dbReference>